<dbReference type="PROSITE" id="PS00397">
    <property type="entry name" value="RECOMBINASES_1"/>
    <property type="match status" value="1"/>
</dbReference>
<dbReference type="Pfam" id="PF07508">
    <property type="entry name" value="Recombinase"/>
    <property type="match status" value="1"/>
</dbReference>
<feature type="active site" description="O-(5'-phospho-DNA)-serine intermediate" evidence="4 5">
    <location>
        <position position="10"/>
    </location>
</feature>
<dbReference type="Gene3D" id="3.40.50.1390">
    <property type="entry name" value="Resolvase, N-terminal catalytic domain"/>
    <property type="match status" value="1"/>
</dbReference>
<dbReference type="GO" id="GO:0015074">
    <property type="term" value="P:DNA integration"/>
    <property type="evidence" value="ECO:0007669"/>
    <property type="project" value="UniProtKB-KW"/>
</dbReference>
<evidence type="ECO:0000256" key="3">
    <source>
        <dbReference type="ARBA" id="ARBA00023172"/>
    </source>
</evidence>
<dbReference type="GO" id="GO:0000150">
    <property type="term" value="F:DNA strand exchange activity"/>
    <property type="evidence" value="ECO:0007669"/>
    <property type="project" value="InterPro"/>
</dbReference>
<dbReference type="SUPFAM" id="SSF53041">
    <property type="entry name" value="Resolvase-like"/>
    <property type="match status" value="1"/>
</dbReference>
<dbReference type="InterPro" id="IPR006118">
    <property type="entry name" value="Recombinase_CS"/>
</dbReference>
<dbReference type="PANTHER" id="PTHR30461:SF2">
    <property type="entry name" value="SERINE RECOMBINASE PINE-RELATED"/>
    <property type="match status" value="1"/>
</dbReference>
<evidence type="ECO:0000313" key="8">
    <source>
        <dbReference type="Proteomes" id="UP000192472"/>
    </source>
</evidence>
<name>A0A1W2GHX9_REIFA</name>
<dbReference type="CDD" id="cd03768">
    <property type="entry name" value="SR_ResInv"/>
    <property type="match status" value="1"/>
</dbReference>
<dbReference type="EMBL" id="FWYF01000003">
    <property type="protein sequence ID" value="SMD36082.1"/>
    <property type="molecule type" value="Genomic_DNA"/>
</dbReference>
<dbReference type="InterPro" id="IPR036162">
    <property type="entry name" value="Resolvase-like_N_sf"/>
</dbReference>
<evidence type="ECO:0000313" key="7">
    <source>
        <dbReference type="EMBL" id="SMD36082.1"/>
    </source>
</evidence>
<dbReference type="Pfam" id="PF00239">
    <property type="entry name" value="Resolvase"/>
    <property type="match status" value="1"/>
</dbReference>
<dbReference type="PANTHER" id="PTHR30461">
    <property type="entry name" value="DNA-INVERTASE FROM LAMBDOID PROPHAGE"/>
    <property type="match status" value="1"/>
</dbReference>
<keyword evidence="3" id="KW-0233">DNA recombination</keyword>
<keyword evidence="1" id="KW-0229">DNA integration</keyword>
<dbReference type="InterPro" id="IPR011109">
    <property type="entry name" value="DNA_bind_recombinase_dom"/>
</dbReference>
<dbReference type="Proteomes" id="UP000192472">
    <property type="component" value="Unassembled WGS sequence"/>
</dbReference>
<gene>
    <name evidence="7" type="ORF">SAMN04488029_2704</name>
</gene>
<dbReference type="PROSITE" id="PS51736">
    <property type="entry name" value="RECOMBINASES_3"/>
    <property type="match status" value="1"/>
</dbReference>
<dbReference type="OrthoDB" id="2290206at2"/>
<dbReference type="RefSeq" id="WP_084373370.1">
    <property type="nucleotide sequence ID" value="NZ_FWYF01000003.1"/>
</dbReference>
<feature type="domain" description="Resolvase/invertase-type recombinase catalytic" evidence="6">
    <location>
        <begin position="2"/>
        <end position="137"/>
    </location>
</feature>
<dbReference type="SMART" id="SM00857">
    <property type="entry name" value="Resolvase"/>
    <property type="match status" value="1"/>
</dbReference>
<evidence type="ECO:0000256" key="1">
    <source>
        <dbReference type="ARBA" id="ARBA00022908"/>
    </source>
</evidence>
<reference evidence="7 8" key="1">
    <citation type="submission" date="2017-04" db="EMBL/GenBank/DDBJ databases">
        <authorList>
            <person name="Afonso C.L."/>
            <person name="Miller P.J."/>
            <person name="Scott M.A."/>
            <person name="Spackman E."/>
            <person name="Goraichik I."/>
            <person name="Dimitrov K.M."/>
            <person name="Suarez D.L."/>
            <person name="Swayne D.E."/>
        </authorList>
    </citation>
    <scope>NUCLEOTIDE SEQUENCE [LARGE SCALE GENOMIC DNA]</scope>
    <source>
        <strain evidence="7 8">DSM 26133</strain>
    </source>
</reference>
<keyword evidence="2" id="KW-0238">DNA-binding</keyword>
<dbReference type="GO" id="GO:0003677">
    <property type="term" value="F:DNA binding"/>
    <property type="evidence" value="ECO:0007669"/>
    <property type="project" value="UniProtKB-KW"/>
</dbReference>
<sequence>MQYISYLRVSTENQSRSGLGLDAQKSMIRSFINKDDIILKEYIEAESGKNNNRPMLNQAIADSKQFNATLLIAKLDRLSRNAAFIFKLRDSEVNFRAVDMPDANSLTVGIMAVLAQHERELISDRTRKAMQVKKLRGDRMGNPQNLTDYTRERSLAVRQRNALNHPANKQAMEMIFALRQSNLTFQQIADKLSVMGMKTRNNKDFVASTVRRLYKIKERLESESV</sequence>
<evidence type="ECO:0000259" key="6">
    <source>
        <dbReference type="PROSITE" id="PS51736"/>
    </source>
</evidence>
<protein>
    <submittedName>
        <fullName evidence="7">Resolvase, N terminal domain</fullName>
    </submittedName>
</protein>
<proteinExistence type="predicted"/>
<keyword evidence="8" id="KW-1185">Reference proteome</keyword>
<evidence type="ECO:0000256" key="5">
    <source>
        <dbReference type="PROSITE-ProRule" id="PRU10137"/>
    </source>
</evidence>
<dbReference type="InterPro" id="IPR050639">
    <property type="entry name" value="SSR_resolvase"/>
</dbReference>
<evidence type="ECO:0000256" key="2">
    <source>
        <dbReference type="ARBA" id="ARBA00023125"/>
    </source>
</evidence>
<accession>A0A1W2GHX9</accession>
<organism evidence="7 8">
    <name type="scientific">Reichenbachiella faecimaris</name>
    <dbReference type="NCBI Taxonomy" id="692418"/>
    <lineage>
        <taxon>Bacteria</taxon>
        <taxon>Pseudomonadati</taxon>
        <taxon>Bacteroidota</taxon>
        <taxon>Cytophagia</taxon>
        <taxon>Cytophagales</taxon>
        <taxon>Reichenbachiellaceae</taxon>
        <taxon>Reichenbachiella</taxon>
    </lineage>
</organism>
<dbReference type="AlphaFoldDB" id="A0A1W2GHX9"/>
<dbReference type="InterPro" id="IPR006119">
    <property type="entry name" value="Resolv_N"/>
</dbReference>
<evidence type="ECO:0000256" key="4">
    <source>
        <dbReference type="PIRSR" id="PIRSR606118-50"/>
    </source>
</evidence>